<dbReference type="Pfam" id="PF23598">
    <property type="entry name" value="LRR_14"/>
    <property type="match status" value="1"/>
</dbReference>
<evidence type="ECO:0000256" key="1">
    <source>
        <dbReference type="ARBA" id="ARBA00022614"/>
    </source>
</evidence>
<dbReference type="InterPro" id="IPR042197">
    <property type="entry name" value="Apaf_helical"/>
</dbReference>
<reference evidence="5 6" key="1">
    <citation type="journal article" date="2018" name="Mol. Plant">
        <title>The genome of Artemisia annua provides insight into the evolution of Asteraceae family and artemisinin biosynthesis.</title>
        <authorList>
            <person name="Shen Q."/>
            <person name="Zhang L."/>
            <person name="Liao Z."/>
            <person name="Wang S."/>
            <person name="Yan T."/>
            <person name="Shi P."/>
            <person name="Liu M."/>
            <person name="Fu X."/>
            <person name="Pan Q."/>
            <person name="Wang Y."/>
            <person name="Lv Z."/>
            <person name="Lu X."/>
            <person name="Zhang F."/>
            <person name="Jiang W."/>
            <person name="Ma Y."/>
            <person name="Chen M."/>
            <person name="Hao X."/>
            <person name="Li L."/>
            <person name="Tang Y."/>
            <person name="Lv G."/>
            <person name="Zhou Y."/>
            <person name="Sun X."/>
            <person name="Brodelius P.E."/>
            <person name="Rose J.K.C."/>
            <person name="Tang K."/>
        </authorList>
    </citation>
    <scope>NUCLEOTIDE SEQUENCE [LARGE SCALE GENOMIC DNA]</scope>
    <source>
        <strain evidence="6">cv. Huhao1</strain>
        <tissue evidence="5">Leaf</tissue>
    </source>
</reference>
<evidence type="ECO:0000256" key="2">
    <source>
        <dbReference type="ARBA" id="ARBA00022737"/>
    </source>
</evidence>
<dbReference type="OrthoDB" id="1436243at2759"/>
<organism evidence="5 6">
    <name type="scientific">Artemisia annua</name>
    <name type="common">Sweet wormwood</name>
    <dbReference type="NCBI Taxonomy" id="35608"/>
    <lineage>
        <taxon>Eukaryota</taxon>
        <taxon>Viridiplantae</taxon>
        <taxon>Streptophyta</taxon>
        <taxon>Embryophyta</taxon>
        <taxon>Tracheophyta</taxon>
        <taxon>Spermatophyta</taxon>
        <taxon>Magnoliopsida</taxon>
        <taxon>eudicotyledons</taxon>
        <taxon>Gunneridae</taxon>
        <taxon>Pentapetalae</taxon>
        <taxon>asterids</taxon>
        <taxon>campanulids</taxon>
        <taxon>Asterales</taxon>
        <taxon>Asteraceae</taxon>
        <taxon>Asteroideae</taxon>
        <taxon>Anthemideae</taxon>
        <taxon>Artemisiinae</taxon>
        <taxon>Artemisia</taxon>
    </lineage>
</organism>
<dbReference type="Proteomes" id="UP000245207">
    <property type="component" value="Unassembled WGS sequence"/>
</dbReference>
<dbReference type="Gene3D" id="3.80.10.10">
    <property type="entry name" value="Ribonuclease Inhibitor"/>
    <property type="match status" value="2"/>
</dbReference>
<dbReference type="GO" id="GO:0051707">
    <property type="term" value="P:response to other organism"/>
    <property type="evidence" value="ECO:0007669"/>
    <property type="project" value="UniProtKB-ARBA"/>
</dbReference>
<evidence type="ECO:0000259" key="4">
    <source>
        <dbReference type="PROSITE" id="PS50104"/>
    </source>
</evidence>
<dbReference type="GO" id="GO:0007165">
    <property type="term" value="P:signal transduction"/>
    <property type="evidence" value="ECO:0007669"/>
    <property type="project" value="InterPro"/>
</dbReference>
<keyword evidence="2" id="KW-0677">Repeat</keyword>
<dbReference type="GO" id="GO:0006952">
    <property type="term" value="P:defense response"/>
    <property type="evidence" value="ECO:0007669"/>
    <property type="project" value="UniProtKB-KW"/>
</dbReference>
<keyword evidence="1" id="KW-0433">Leucine-rich repeat</keyword>
<dbReference type="SUPFAM" id="SSF52058">
    <property type="entry name" value="L domain-like"/>
    <property type="match status" value="1"/>
</dbReference>
<dbReference type="InterPro" id="IPR027417">
    <property type="entry name" value="P-loop_NTPase"/>
</dbReference>
<keyword evidence="3" id="KW-0611">Plant defense</keyword>
<evidence type="ECO:0000256" key="3">
    <source>
        <dbReference type="ARBA" id="ARBA00022821"/>
    </source>
</evidence>
<dbReference type="InterPro" id="IPR032675">
    <property type="entry name" value="LRR_dom_sf"/>
</dbReference>
<protein>
    <submittedName>
        <fullName evidence="5">TMV resistance protein N</fullName>
    </submittedName>
</protein>
<dbReference type="InterPro" id="IPR000157">
    <property type="entry name" value="TIR_dom"/>
</dbReference>
<dbReference type="SUPFAM" id="SSF52200">
    <property type="entry name" value="Toll/Interleukin receptor TIR domain"/>
    <property type="match status" value="1"/>
</dbReference>
<gene>
    <name evidence="5" type="ORF">CTI12_AA199790</name>
</gene>
<evidence type="ECO:0000313" key="5">
    <source>
        <dbReference type="EMBL" id="PWA80033.1"/>
    </source>
</evidence>
<dbReference type="SMART" id="SM00255">
    <property type="entry name" value="TIR"/>
    <property type="match status" value="1"/>
</dbReference>
<dbReference type="InterPro" id="IPR055414">
    <property type="entry name" value="LRR_R13L4/SHOC2-like"/>
</dbReference>
<evidence type="ECO:0000313" key="6">
    <source>
        <dbReference type="Proteomes" id="UP000245207"/>
    </source>
</evidence>
<dbReference type="InterPro" id="IPR058192">
    <property type="entry name" value="WHD_ROQ1-like"/>
</dbReference>
<dbReference type="Pfam" id="PF23282">
    <property type="entry name" value="WHD_ROQ1"/>
    <property type="match status" value="1"/>
</dbReference>
<name>A0A2U1P2P2_ARTAN</name>
<dbReference type="PROSITE" id="PS51450">
    <property type="entry name" value="LRR"/>
    <property type="match status" value="1"/>
</dbReference>
<dbReference type="EMBL" id="PKPP01001775">
    <property type="protein sequence ID" value="PWA80033.1"/>
    <property type="molecule type" value="Genomic_DNA"/>
</dbReference>
<keyword evidence="6" id="KW-1185">Reference proteome</keyword>
<dbReference type="Gene3D" id="3.40.50.300">
    <property type="entry name" value="P-loop containing nucleotide triphosphate hydrolases"/>
    <property type="match status" value="1"/>
</dbReference>
<dbReference type="InterPro" id="IPR001611">
    <property type="entry name" value="Leu-rich_rpt"/>
</dbReference>
<accession>A0A2U1P2P2</accession>
<dbReference type="PRINTS" id="PR00364">
    <property type="entry name" value="DISEASERSIST"/>
</dbReference>
<dbReference type="InterPro" id="IPR035897">
    <property type="entry name" value="Toll_tir_struct_dom_sf"/>
</dbReference>
<dbReference type="AlphaFoldDB" id="A0A2U1P2P2"/>
<comment type="caution">
    <text evidence="5">The sequence shown here is derived from an EMBL/GenBank/DDBJ whole genome shotgun (WGS) entry which is preliminary data.</text>
</comment>
<dbReference type="InterPro" id="IPR044974">
    <property type="entry name" value="Disease_R_plants"/>
</dbReference>
<dbReference type="SUPFAM" id="SSF52540">
    <property type="entry name" value="P-loop containing nucleoside triphosphate hydrolases"/>
    <property type="match status" value="1"/>
</dbReference>
<dbReference type="InterPro" id="IPR002182">
    <property type="entry name" value="NB-ARC"/>
</dbReference>
<dbReference type="InterPro" id="IPR036390">
    <property type="entry name" value="WH_DNA-bd_sf"/>
</dbReference>
<dbReference type="Pfam" id="PF00931">
    <property type="entry name" value="NB-ARC"/>
    <property type="match status" value="1"/>
</dbReference>
<dbReference type="Gene3D" id="3.40.50.10140">
    <property type="entry name" value="Toll/interleukin-1 receptor homology (TIR) domain"/>
    <property type="match status" value="1"/>
</dbReference>
<dbReference type="PANTHER" id="PTHR11017:SF385">
    <property type="entry name" value="DISEASE RESISTANCE PROTEIN (TIR-NBS-LRR CLASS)-RELATED"/>
    <property type="match status" value="1"/>
</dbReference>
<dbReference type="SUPFAM" id="SSF46785">
    <property type="entry name" value="Winged helix' DNA-binding domain"/>
    <property type="match status" value="1"/>
</dbReference>
<dbReference type="PANTHER" id="PTHR11017">
    <property type="entry name" value="LEUCINE-RICH REPEAT-CONTAINING PROTEIN"/>
    <property type="match status" value="1"/>
</dbReference>
<dbReference type="PROSITE" id="PS50104">
    <property type="entry name" value="TIR"/>
    <property type="match status" value="1"/>
</dbReference>
<feature type="domain" description="TIR" evidence="4">
    <location>
        <begin position="31"/>
        <end position="171"/>
    </location>
</feature>
<dbReference type="Pfam" id="PF01582">
    <property type="entry name" value="TIR"/>
    <property type="match status" value="1"/>
</dbReference>
<proteinExistence type="predicted"/>
<dbReference type="GO" id="GO:0043531">
    <property type="term" value="F:ADP binding"/>
    <property type="evidence" value="ECO:0007669"/>
    <property type="project" value="InterPro"/>
</dbReference>
<dbReference type="STRING" id="35608.A0A2U1P2P2"/>
<sequence length="1093" mass="125316">MNPCSSTLASFSFAKRKRDSDSFDESRSKRPKNNVFVNYLFEDIGKSFVSHLKGALTRNGFTICDHTMLPVIGGGQDESSQLLKAIEESEIYAVVLSINYPYSVRCLDELVRIMDCLHKFKRRRVFPVFFNVNPSDVRSQQGSFEEAFREHENNVDPKRVQKWRQALKEAGNDFSLEFGSDEEKFLRKTIKLLMKMQNPQELFDVEHPVGIESRARDIISALRLSDQAPSIVAVFGISGSDFDVSCFIQDIHNYEYGGRNWKVHLQNDVISCLTGNDKFMGIHNDGAGKIKRLISGQKVLLVLDDVYRFEQLQALGIHSASFGCESRIIVTTRNKHSLGNLPYTLYNISLLDTKESFELFTRLTFGKDELVDKEFVDAIADHAGGLPLVLEVWSRHFTYHERKQWPRILQTLKRIPHEDIQKKLQLSYDSLTNRAKNLFLDIACFFLRMTPNIVFKVLQDEESGFFPDIEIQYLVDKGLIRSVWNCVTLHAAILDMGRELVRQEHPDEPGKRTRLIDHRDIVRVLRDYSGTDSVRSIQLCCNGQMEEVATVQFETFRKMSGLRFIQLSSSKLEWSSSSNDDMSACFSFKHLKYLEWLYFPCKSLDNFDMGNVVVIILYESKLEKLWDGAKSLKKLRILDIRSSSSVTKTGNFNGLENLEQLLLRNCLNLEELHNSVGCLQKLVKLDVSYCLGLKRFPWKMLGKLTSLQNLKFSYCSNIMKISHEVGSRKSVVHLKSSDETFYSISDSLCQLHQQRKINLSGNTNLESIPNLPPNIKKIKASGCKRLVNLPPNISQLQNMKVLILNECMKLSSKGFIKVTELRNLRKLQMRNCNLLQVSCEIGNLVSLQHLDLSRNPFSSLPESFSNLAELNDLYLYGCSKLRLLPPLPSQLTDIDATNCWSLDVMPFDSMQKAYIFRSEVFKETFIINELSINLTEANVPEWCSYQNEGEVLSCVAPMHYDKQICGVILCAILHMDVDQDPITIHPKMHNKSKETSHDHFRIMVFSGRFCMCVMFCPFDDTELVVEAGDTVILEFDNDDDNIDDNKVSRCGMRWVYEDDVLDSKLVISMFNDDELCSSPFEDDEDFLDDSFAS</sequence>
<dbReference type="Gene3D" id="1.10.8.430">
    <property type="entry name" value="Helical domain of apoptotic protease-activating factors"/>
    <property type="match status" value="1"/>
</dbReference>